<organism evidence="1 2">
    <name type="scientific">Leifsonia stereocauli</name>
    <dbReference type="NCBI Taxonomy" id="3134136"/>
    <lineage>
        <taxon>Bacteria</taxon>
        <taxon>Bacillati</taxon>
        <taxon>Actinomycetota</taxon>
        <taxon>Actinomycetes</taxon>
        <taxon>Micrococcales</taxon>
        <taxon>Microbacteriaceae</taxon>
        <taxon>Leifsonia</taxon>
    </lineage>
</organism>
<dbReference type="EMBL" id="JBCLVG010000001">
    <property type="protein sequence ID" value="MEN1946329.1"/>
    <property type="molecule type" value="Genomic_DNA"/>
</dbReference>
<comment type="caution">
    <text evidence="1">The sequence shown here is derived from an EMBL/GenBank/DDBJ whole genome shotgun (WGS) entry which is preliminary data.</text>
</comment>
<evidence type="ECO:0000313" key="2">
    <source>
        <dbReference type="Proteomes" id="UP001425155"/>
    </source>
</evidence>
<accession>A0ABU9W2V7</accession>
<sequence length="77" mass="8619">MQHDYTFGGAESINRAIGILVALDQQQVNAMVELQIDSAIEECEQEYEKATADPSYVPDKEFIVRLDNYLALGGERP</sequence>
<protein>
    <submittedName>
        <fullName evidence="1">Uncharacterized protein</fullName>
    </submittedName>
</protein>
<gene>
    <name evidence="1" type="ORF">WJX64_07225</name>
</gene>
<keyword evidence="2" id="KW-1185">Reference proteome</keyword>
<evidence type="ECO:0000313" key="1">
    <source>
        <dbReference type="EMBL" id="MEN1946329.1"/>
    </source>
</evidence>
<name>A0ABU9W2V7_9MICO</name>
<proteinExistence type="predicted"/>
<dbReference type="RefSeq" id="WP_342112779.1">
    <property type="nucleotide sequence ID" value="NZ_JBCAUN010000001.1"/>
</dbReference>
<reference evidence="1 2" key="1">
    <citation type="submission" date="2024-03" db="EMBL/GenBank/DDBJ databases">
        <title>YIM 134122 draft genome.</title>
        <authorList>
            <person name="Zuo S."/>
            <person name="Xiong L."/>
        </authorList>
    </citation>
    <scope>NUCLEOTIDE SEQUENCE [LARGE SCALE GENOMIC DNA]</scope>
    <source>
        <strain evidence="1 2">YIM 134122</strain>
    </source>
</reference>
<dbReference type="Proteomes" id="UP001425155">
    <property type="component" value="Unassembled WGS sequence"/>
</dbReference>